<proteinExistence type="predicted"/>
<dbReference type="Proteomes" id="UP001595872">
    <property type="component" value="Unassembled WGS sequence"/>
</dbReference>
<keyword evidence="4" id="KW-0808">Transferase</keyword>
<keyword evidence="5" id="KW-0547">Nucleotide-binding</keyword>
<evidence type="ECO:0000256" key="4">
    <source>
        <dbReference type="ARBA" id="ARBA00022679"/>
    </source>
</evidence>
<gene>
    <name evidence="13" type="ORF">ACFPCY_37255</name>
</gene>
<evidence type="ECO:0000256" key="8">
    <source>
        <dbReference type="ARBA" id="ARBA00023012"/>
    </source>
</evidence>
<feature type="domain" description="Histidine kinase/HSP90-like ATPase" evidence="11">
    <location>
        <begin position="235"/>
        <end position="345"/>
    </location>
</feature>
<sequence length="489" mass="51472">MRRLITTRVVRPGIPLLVITAGAAGLSVLDLWWVPLTMLSSFLAGWSPGRAREAALALLVAVVAGSATVCAVPSWITLGERFVAVLVGGAMLPWFAGRFWRQYRDLVRAGWERAEHLEREQRLVGEQARLRERARIAQDMHDLLGHELSLVALSAGALKLAPDLPDEHRGTAGQIRAHAAAAVDRLGEVIGILRQDAVVSRPSDVAGLVDGAKSAGLTVTLRTEGEPGSLPAVAEHAVHRVVQEALTNAAKHAPGAAVAVRIRYGAAETEVSVENGAATDGAATDGAATDGAATEGAATDGGAAAPGVGGGYGLVGLEERVRLAGGWITYGPHEDGFAVTARIPNTPRTAPAPVAAGPVHEEAGRVPWEHRRARRRLGRTTLAAVAVPLAVIVLLGAGLRGWDLLLIRATVLPAADYARIQLGQQRAELAPALPEHQMPDHPADDLPPAPGTRCEYYAMTANPLDDRSGDAYRLCFRAGRLVSKQVMAQ</sequence>
<evidence type="ECO:0000313" key="14">
    <source>
        <dbReference type="Proteomes" id="UP001595872"/>
    </source>
</evidence>
<comment type="catalytic activity">
    <reaction evidence="1">
        <text>ATP + protein L-histidine = ADP + protein N-phospho-L-histidine.</text>
        <dbReference type="EC" id="2.7.13.3"/>
    </reaction>
</comment>
<evidence type="ECO:0000256" key="7">
    <source>
        <dbReference type="ARBA" id="ARBA00022840"/>
    </source>
</evidence>
<keyword evidence="10" id="KW-0472">Membrane</keyword>
<keyword evidence="3" id="KW-0597">Phosphoprotein</keyword>
<dbReference type="EMBL" id="JBHSIT010000014">
    <property type="protein sequence ID" value="MFC4912997.1"/>
    <property type="molecule type" value="Genomic_DNA"/>
</dbReference>
<evidence type="ECO:0000256" key="10">
    <source>
        <dbReference type="SAM" id="Phobius"/>
    </source>
</evidence>
<keyword evidence="8" id="KW-0902">Two-component regulatory system</keyword>
<name>A0ABV9UD60_9ACTN</name>
<evidence type="ECO:0000313" key="13">
    <source>
        <dbReference type="EMBL" id="MFC4912997.1"/>
    </source>
</evidence>
<feature type="region of interest" description="Disordered" evidence="9">
    <location>
        <begin position="276"/>
        <end position="303"/>
    </location>
</feature>
<dbReference type="PANTHER" id="PTHR24421">
    <property type="entry name" value="NITRATE/NITRITE SENSOR PROTEIN NARX-RELATED"/>
    <property type="match status" value="1"/>
</dbReference>
<dbReference type="SUPFAM" id="SSF55874">
    <property type="entry name" value="ATPase domain of HSP90 chaperone/DNA topoisomerase II/histidine kinase"/>
    <property type="match status" value="1"/>
</dbReference>
<protein>
    <recommendedName>
        <fullName evidence="2">histidine kinase</fullName>
        <ecNumber evidence="2">2.7.13.3</ecNumber>
    </recommendedName>
</protein>
<feature type="transmembrane region" description="Helical" evidence="10">
    <location>
        <begin position="381"/>
        <end position="402"/>
    </location>
</feature>
<dbReference type="Gene3D" id="1.20.5.1930">
    <property type="match status" value="1"/>
</dbReference>
<feature type="domain" description="Signal transduction histidine kinase subgroup 3 dimerisation and phosphoacceptor" evidence="12">
    <location>
        <begin position="132"/>
        <end position="196"/>
    </location>
</feature>
<keyword evidence="14" id="KW-1185">Reference proteome</keyword>
<feature type="transmembrane region" description="Helical" evidence="10">
    <location>
        <begin position="54"/>
        <end position="76"/>
    </location>
</feature>
<keyword evidence="10" id="KW-1133">Transmembrane helix</keyword>
<accession>A0ABV9UD60</accession>
<keyword evidence="10" id="KW-0812">Transmembrane</keyword>
<evidence type="ECO:0000256" key="6">
    <source>
        <dbReference type="ARBA" id="ARBA00022777"/>
    </source>
</evidence>
<dbReference type="InterPro" id="IPR050482">
    <property type="entry name" value="Sensor_HK_TwoCompSys"/>
</dbReference>
<keyword evidence="6 13" id="KW-0418">Kinase</keyword>
<organism evidence="13 14">
    <name type="scientific">Actinomadura gamaensis</name>
    <dbReference type="NCBI Taxonomy" id="1763541"/>
    <lineage>
        <taxon>Bacteria</taxon>
        <taxon>Bacillati</taxon>
        <taxon>Actinomycetota</taxon>
        <taxon>Actinomycetes</taxon>
        <taxon>Streptosporangiales</taxon>
        <taxon>Thermomonosporaceae</taxon>
        <taxon>Actinomadura</taxon>
    </lineage>
</organism>
<comment type="caution">
    <text evidence="13">The sequence shown here is derived from an EMBL/GenBank/DDBJ whole genome shotgun (WGS) entry which is preliminary data.</text>
</comment>
<dbReference type="Pfam" id="PF02518">
    <property type="entry name" value="HATPase_c"/>
    <property type="match status" value="1"/>
</dbReference>
<dbReference type="RefSeq" id="WP_378263476.1">
    <property type="nucleotide sequence ID" value="NZ_JBHSIT010000014.1"/>
</dbReference>
<evidence type="ECO:0000259" key="11">
    <source>
        <dbReference type="Pfam" id="PF02518"/>
    </source>
</evidence>
<dbReference type="Gene3D" id="3.30.565.10">
    <property type="entry name" value="Histidine kinase-like ATPase, C-terminal domain"/>
    <property type="match status" value="1"/>
</dbReference>
<dbReference type="InterPro" id="IPR003594">
    <property type="entry name" value="HATPase_dom"/>
</dbReference>
<evidence type="ECO:0000256" key="1">
    <source>
        <dbReference type="ARBA" id="ARBA00000085"/>
    </source>
</evidence>
<feature type="transmembrane region" description="Helical" evidence="10">
    <location>
        <begin position="82"/>
        <end position="100"/>
    </location>
</feature>
<evidence type="ECO:0000256" key="9">
    <source>
        <dbReference type="SAM" id="MobiDB-lite"/>
    </source>
</evidence>
<dbReference type="Pfam" id="PF07730">
    <property type="entry name" value="HisKA_3"/>
    <property type="match status" value="1"/>
</dbReference>
<evidence type="ECO:0000256" key="5">
    <source>
        <dbReference type="ARBA" id="ARBA00022741"/>
    </source>
</evidence>
<dbReference type="GO" id="GO:0016301">
    <property type="term" value="F:kinase activity"/>
    <property type="evidence" value="ECO:0007669"/>
    <property type="project" value="UniProtKB-KW"/>
</dbReference>
<dbReference type="InterPro" id="IPR036890">
    <property type="entry name" value="HATPase_C_sf"/>
</dbReference>
<feature type="transmembrane region" description="Helical" evidence="10">
    <location>
        <begin position="12"/>
        <end position="33"/>
    </location>
</feature>
<evidence type="ECO:0000259" key="12">
    <source>
        <dbReference type="Pfam" id="PF07730"/>
    </source>
</evidence>
<dbReference type="PANTHER" id="PTHR24421:SF10">
    <property type="entry name" value="NITRATE_NITRITE SENSOR PROTEIN NARQ"/>
    <property type="match status" value="1"/>
</dbReference>
<dbReference type="CDD" id="cd16917">
    <property type="entry name" value="HATPase_UhpB-NarQ-NarX-like"/>
    <property type="match status" value="1"/>
</dbReference>
<keyword evidence="7" id="KW-0067">ATP-binding</keyword>
<reference evidence="14" key="1">
    <citation type="journal article" date="2019" name="Int. J. Syst. Evol. Microbiol.">
        <title>The Global Catalogue of Microorganisms (GCM) 10K type strain sequencing project: providing services to taxonomists for standard genome sequencing and annotation.</title>
        <authorList>
            <consortium name="The Broad Institute Genomics Platform"/>
            <consortium name="The Broad Institute Genome Sequencing Center for Infectious Disease"/>
            <person name="Wu L."/>
            <person name="Ma J."/>
        </authorList>
    </citation>
    <scope>NUCLEOTIDE SEQUENCE [LARGE SCALE GENOMIC DNA]</scope>
    <source>
        <strain evidence="14">KLKA75</strain>
    </source>
</reference>
<evidence type="ECO:0000256" key="2">
    <source>
        <dbReference type="ARBA" id="ARBA00012438"/>
    </source>
</evidence>
<evidence type="ECO:0000256" key="3">
    <source>
        <dbReference type="ARBA" id="ARBA00022553"/>
    </source>
</evidence>
<dbReference type="EC" id="2.7.13.3" evidence="2"/>
<dbReference type="InterPro" id="IPR011712">
    <property type="entry name" value="Sig_transdc_His_kin_sub3_dim/P"/>
</dbReference>